<name>A0ABS9ELP5_9FLAO</name>
<evidence type="ECO:0000313" key="2">
    <source>
        <dbReference type="Proteomes" id="UP001179363"/>
    </source>
</evidence>
<keyword evidence="2" id="KW-1185">Reference proteome</keyword>
<dbReference type="RefSeq" id="WP_236134862.1">
    <property type="nucleotide sequence ID" value="NZ_JAKGTH010000011.1"/>
</dbReference>
<proteinExistence type="predicted"/>
<dbReference type="Proteomes" id="UP001179363">
    <property type="component" value="Unassembled WGS sequence"/>
</dbReference>
<gene>
    <name evidence="1" type="ORF">L1I30_13665</name>
</gene>
<protein>
    <submittedName>
        <fullName evidence="1">Uncharacterized protein</fullName>
    </submittedName>
</protein>
<comment type="caution">
    <text evidence="1">The sequence shown here is derived from an EMBL/GenBank/DDBJ whole genome shotgun (WGS) entry which is preliminary data.</text>
</comment>
<sequence length="134" mass="15592">MNKPLNTWASKEFYQSIGKLFYAVAAIDKKVRKDEVGKLKEIIKKEWVPVHDTLDEFGTDTAYQIEIIFDWLEDDEQNANEAFLEFQEYKKNHESFFEPPIKKLIWKTADSIASAFSGKNKSELIVLSKLKSIL</sequence>
<organism evidence="1 2">
    <name type="scientific">Gillisia lutea</name>
    <dbReference type="NCBI Taxonomy" id="2909668"/>
    <lineage>
        <taxon>Bacteria</taxon>
        <taxon>Pseudomonadati</taxon>
        <taxon>Bacteroidota</taxon>
        <taxon>Flavobacteriia</taxon>
        <taxon>Flavobacteriales</taxon>
        <taxon>Flavobacteriaceae</taxon>
        <taxon>Gillisia</taxon>
    </lineage>
</organism>
<accession>A0ABS9ELP5</accession>
<evidence type="ECO:0000313" key="1">
    <source>
        <dbReference type="EMBL" id="MCF4102720.1"/>
    </source>
</evidence>
<reference evidence="1" key="1">
    <citation type="submission" date="2022-01" db="EMBL/GenBank/DDBJ databases">
        <title>Gillisia lutea sp. nov., isolated from marine plastic residues from the Malvarosa beach (Valencia, Spain).</title>
        <authorList>
            <person name="Vidal-Verdu A."/>
            <person name="Molina-Menor E."/>
            <person name="Satari L."/>
            <person name="Pascual J."/>
            <person name="Pereto J."/>
            <person name="Porcar M."/>
        </authorList>
    </citation>
    <scope>NUCLEOTIDE SEQUENCE</scope>
    <source>
        <strain evidence="1">M10.2A</strain>
    </source>
</reference>
<dbReference type="EMBL" id="JAKGTH010000011">
    <property type="protein sequence ID" value="MCF4102720.1"/>
    <property type="molecule type" value="Genomic_DNA"/>
</dbReference>